<evidence type="ECO:0000313" key="4">
    <source>
        <dbReference type="Proteomes" id="UP001174932"/>
    </source>
</evidence>
<protein>
    <submittedName>
        <fullName evidence="3">Calcium-binding protein</fullName>
    </submittedName>
</protein>
<name>A0ABT8YGW5_9HYPH</name>
<evidence type="ECO:0000313" key="3">
    <source>
        <dbReference type="EMBL" id="MDO6962926.1"/>
    </source>
</evidence>
<dbReference type="PANTHER" id="PTHR38340:SF1">
    <property type="entry name" value="S-LAYER PROTEIN"/>
    <property type="match status" value="1"/>
</dbReference>
<gene>
    <name evidence="3" type="ORF">Q4481_03095</name>
</gene>
<comment type="caution">
    <text evidence="3">The sequence shown here is derived from an EMBL/GenBank/DDBJ whole genome shotgun (WGS) entry which is preliminary data.</text>
</comment>
<comment type="subcellular location">
    <subcellularLocation>
        <location evidence="1">Secreted</location>
    </subcellularLocation>
</comment>
<evidence type="ECO:0000256" key="2">
    <source>
        <dbReference type="ARBA" id="ARBA00022525"/>
    </source>
</evidence>
<dbReference type="InterPro" id="IPR050557">
    <property type="entry name" value="RTX_toxin/Mannuronan_C5-epim"/>
</dbReference>
<dbReference type="Pfam" id="PF00353">
    <property type="entry name" value="HemolysinCabind"/>
    <property type="match status" value="1"/>
</dbReference>
<accession>A0ABT8YGW5</accession>
<keyword evidence="4" id="KW-1185">Reference proteome</keyword>
<reference evidence="3" key="2">
    <citation type="submission" date="2023-07" db="EMBL/GenBank/DDBJ databases">
        <authorList>
            <person name="Shen H."/>
        </authorList>
    </citation>
    <scope>NUCLEOTIDE SEQUENCE</scope>
    <source>
        <strain evidence="3">TNR-22</strain>
    </source>
</reference>
<dbReference type="InterPro" id="IPR001343">
    <property type="entry name" value="Hemolysn_Ca-bd"/>
</dbReference>
<dbReference type="RefSeq" id="WP_304374817.1">
    <property type="nucleotide sequence ID" value="NZ_JAUOZU010000002.1"/>
</dbReference>
<dbReference type="EMBL" id="JAUOZU010000002">
    <property type="protein sequence ID" value="MDO6962926.1"/>
    <property type="molecule type" value="Genomic_DNA"/>
</dbReference>
<organism evidence="3 4">
    <name type="scientific">Rhizobium alvei</name>
    <dbReference type="NCBI Taxonomy" id="1132659"/>
    <lineage>
        <taxon>Bacteria</taxon>
        <taxon>Pseudomonadati</taxon>
        <taxon>Pseudomonadota</taxon>
        <taxon>Alphaproteobacteria</taxon>
        <taxon>Hyphomicrobiales</taxon>
        <taxon>Rhizobiaceae</taxon>
        <taxon>Rhizobium/Agrobacterium group</taxon>
        <taxon>Rhizobium</taxon>
    </lineage>
</organism>
<dbReference type="Proteomes" id="UP001174932">
    <property type="component" value="Unassembled WGS sequence"/>
</dbReference>
<sequence length="147" mass="16377">MVAKTKQGIDHYQVMIGGALDDLIEGMDGDDFIFGRDGNDMLIDGEGNDYVRGGKGDDFFSNSIGDDTLLGNAGNDTFQLFDLFWIAPRRVEIDGGKGYDVVNLIADPQALEIEFLGKREFLIRSEEFDVEIHIEHVEKLVFNADIV</sequence>
<dbReference type="SUPFAM" id="SSF51120">
    <property type="entry name" value="beta-Roll"/>
    <property type="match status" value="1"/>
</dbReference>
<dbReference type="PRINTS" id="PR00313">
    <property type="entry name" value="CABNDNGRPT"/>
</dbReference>
<dbReference type="Gene3D" id="2.150.10.10">
    <property type="entry name" value="Serralysin-like metalloprotease, C-terminal"/>
    <property type="match status" value="1"/>
</dbReference>
<keyword evidence="2" id="KW-0964">Secreted</keyword>
<proteinExistence type="predicted"/>
<dbReference type="InterPro" id="IPR011049">
    <property type="entry name" value="Serralysin-like_metalloprot_C"/>
</dbReference>
<reference evidence="3" key="1">
    <citation type="journal article" date="2015" name="Int. J. Syst. Evol. Microbiol.">
        <title>Rhizobium alvei sp. nov., isolated from a freshwater river.</title>
        <authorList>
            <person name="Sheu S.Y."/>
            <person name="Huang H.W."/>
            <person name="Young C.C."/>
            <person name="Chen W.M."/>
        </authorList>
    </citation>
    <scope>NUCLEOTIDE SEQUENCE</scope>
    <source>
        <strain evidence="3">TNR-22</strain>
    </source>
</reference>
<evidence type="ECO:0000256" key="1">
    <source>
        <dbReference type="ARBA" id="ARBA00004613"/>
    </source>
</evidence>
<dbReference type="PANTHER" id="PTHR38340">
    <property type="entry name" value="S-LAYER PROTEIN"/>
    <property type="match status" value="1"/>
</dbReference>